<keyword evidence="4 6" id="KW-1133">Transmembrane helix</keyword>
<name>A0A381RZ74_9ZZZZ</name>
<dbReference type="PRINTS" id="PR01988">
    <property type="entry name" value="EXPORTERBACE"/>
</dbReference>
<dbReference type="InterPro" id="IPR020846">
    <property type="entry name" value="MFS_dom"/>
</dbReference>
<dbReference type="GO" id="GO:0022857">
    <property type="term" value="F:transmembrane transporter activity"/>
    <property type="evidence" value="ECO:0007669"/>
    <property type="project" value="InterPro"/>
</dbReference>
<dbReference type="Gene3D" id="1.20.1250.20">
    <property type="entry name" value="MFS general substrate transporter like domains"/>
    <property type="match status" value="1"/>
</dbReference>
<feature type="transmembrane region" description="Helical" evidence="6">
    <location>
        <begin position="12"/>
        <end position="36"/>
    </location>
</feature>
<keyword evidence="2" id="KW-1003">Cell membrane</keyword>
<feature type="domain" description="Major facilitator superfamily (MFS) profile" evidence="7">
    <location>
        <begin position="9"/>
        <end position="397"/>
    </location>
</feature>
<evidence type="ECO:0000256" key="3">
    <source>
        <dbReference type="ARBA" id="ARBA00022692"/>
    </source>
</evidence>
<reference evidence="8" key="1">
    <citation type="submission" date="2018-05" db="EMBL/GenBank/DDBJ databases">
        <authorList>
            <person name="Lanie J.A."/>
            <person name="Ng W.-L."/>
            <person name="Kazmierczak K.M."/>
            <person name="Andrzejewski T.M."/>
            <person name="Davidsen T.M."/>
            <person name="Wayne K.J."/>
            <person name="Tettelin H."/>
            <person name="Glass J.I."/>
            <person name="Rusch D."/>
            <person name="Podicherti R."/>
            <person name="Tsui H.-C.T."/>
            <person name="Winkler M.E."/>
        </authorList>
    </citation>
    <scope>NUCLEOTIDE SEQUENCE</scope>
</reference>
<dbReference type="PANTHER" id="PTHR23513">
    <property type="entry name" value="INTEGRAL MEMBRANE EFFLUX PROTEIN-RELATED"/>
    <property type="match status" value="1"/>
</dbReference>
<feature type="transmembrane region" description="Helical" evidence="6">
    <location>
        <begin position="371"/>
        <end position="393"/>
    </location>
</feature>
<feature type="transmembrane region" description="Helical" evidence="6">
    <location>
        <begin position="140"/>
        <end position="164"/>
    </location>
</feature>
<feature type="transmembrane region" description="Helical" evidence="6">
    <location>
        <begin position="48"/>
        <end position="67"/>
    </location>
</feature>
<feature type="transmembrane region" description="Helical" evidence="6">
    <location>
        <begin position="218"/>
        <end position="241"/>
    </location>
</feature>
<accession>A0A381RZ74</accession>
<dbReference type="GO" id="GO:0005886">
    <property type="term" value="C:plasma membrane"/>
    <property type="evidence" value="ECO:0007669"/>
    <property type="project" value="UniProtKB-SubCell"/>
</dbReference>
<protein>
    <recommendedName>
        <fullName evidence="7">Major facilitator superfamily (MFS) profile domain-containing protein</fullName>
    </recommendedName>
</protein>
<dbReference type="Pfam" id="PF07690">
    <property type="entry name" value="MFS_1"/>
    <property type="match status" value="1"/>
</dbReference>
<dbReference type="CDD" id="cd06173">
    <property type="entry name" value="MFS_MefA_like"/>
    <property type="match status" value="1"/>
</dbReference>
<evidence type="ECO:0000256" key="6">
    <source>
        <dbReference type="SAM" id="Phobius"/>
    </source>
</evidence>
<feature type="transmembrane region" description="Helical" evidence="6">
    <location>
        <begin position="343"/>
        <end position="365"/>
    </location>
</feature>
<dbReference type="InterPro" id="IPR022324">
    <property type="entry name" value="Bacilysin_exporter_BacE_put"/>
</dbReference>
<evidence type="ECO:0000259" key="7">
    <source>
        <dbReference type="PROSITE" id="PS50850"/>
    </source>
</evidence>
<dbReference type="InterPro" id="IPR036259">
    <property type="entry name" value="MFS_trans_sf"/>
</dbReference>
<feature type="transmembrane region" description="Helical" evidence="6">
    <location>
        <begin position="74"/>
        <end position="93"/>
    </location>
</feature>
<evidence type="ECO:0000313" key="8">
    <source>
        <dbReference type="EMBL" id="SUZ96464.1"/>
    </source>
</evidence>
<dbReference type="InterPro" id="IPR011701">
    <property type="entry name" value="MFS"/>
</dbReference>
<evidence type="ECO:0000256" key="2">
    <source>
        <dbReference type="ARBA" id="ARBA00022475"/>
    </source>
</evidence>
<proteinExistence type="predicted"/>
<dbReference type="PROSITE" id="PS50850">
    <property type="entry name" value="MFS"/>
    <property type="match status" value="1"/>
</dbReference>
<gene>
    <name evidence="8" type="ORF">METZ01_LOCUS49318</name>
</gene>
<dbReference type="AlphaFoldDB" id="A0A381RZ74"/>
<dbReference type="PANTHER" id="PTHR23513:SF6">
    <property type="entry name" value="MAJOR FACILITATOR SUPERFAMILY ASSOCIATED DOMAIN-CONTAINING PROTEIN"/>
    <property type="match status" value="1"/>
</dbReference>
<sequence length="407" mass="44527">MRKLLKNPTFLLFFSGNIISLIGFGFNLIAISWLVLDKTNSEFALGKIMATATAPGLILALFAGVIIDKVNRKWLLVILDIFRLIVLIAFLIALKYHGFQLWFLYPVAILMGLGNSLFWPTAQAFVQELVVDEDYFSANALLSASYQAGSIMGAGVGGFIVHIYSPVAALWINAVTYLISALLISLAPFNQAVTDHKPEKLISAVSRGFVFLKEKRDILTLGLTTILSDVAIWGALSVLTITISKDIFEKGSWGYGLMDGLYGIGALISTISIGWLINKIGRSRSLIFCYGIAGIMCFISPILATIYLAAIAYFFMGLNNNAARIIIRTVFMENIPNHIMGRVQTIFGVYTRTMVIASALAAGWIVENQSIVTGMMFTSAHYLVALLGTLAVISKWRSPNNILAKVT</sequence>
<organism evidence="8">
    <name type="scientific">marine metagenome</name>
    <dbReference type="NCBI Taxonomy" id="408172"/>
    <lineage>
        <taxon>unclassified sequences</taxon>
        <taxon>metagenomes</taxon>
        <taxon>ecological metagenomes</taxon>
    </lineage>
</organism>
<feature type="transmembrane region" description="Helical" evidence="6">
    <location>
        <begin position="261"/>
        <end position="278"/>
    </location>
</feature>
<evidence type="ECO:0000256" key="5">
    <source>
        <dbReference type="ARBA" id="ARBA00023136"/>
    </source>
</evidence>
<evidence type="ECO:0000256" key="4">
    <source>
        <dbReference type="ARBA" id="ARBA00022989"/>
    </source>
</evidence>
<dbReference type="EMBL" id="UINC01002418">
    <property type="protein sequence ID" value="SUZ96464.1"/>
    <property type="molecule type" value="Genomic_DNA"/>
</dbReference>
<feature type="transmembrane region" description="Helical" evidence="6">
    <location>
        <begin position="170"/>
        <end position="189"/>
    </location>
</feature>
<keyword evidence="5 6" id="KW-0472">Membrane</keyword>
<dbReference type="SUPFAM" id="SSF103473">
    <property type="entry name" value="MFS general substrate transporter"/>
    <property type="match status" value="1"/>
</dbReference>
<comment type="subcellular location">
    <subcellularLocation>
        <location evidence="1">Cell membrane</location>
        <topology evidence="1">Multi-pass membrane protein</topology>
    </subcellularLocation>
</comment>
<feature type="transmembrane region" description="Helical" evidence="6">
    <location>
        <begin position="285"/>
        <end position="304"/>
    </location>
</feature>
<keyword evidence="3 6" id="KW-0812">Transmembrane</keyword>
<feature type="transmembrane region" description="Helical" evidence="6">
    <location>
        <begin position="99"/>
        <end position="119"/>
    </location>
</feature>
<evidence type="ECO:0000256" key="1">
    <source>
        <dbReference type="ARBA" id="ARBA00004651"/>
    </source>
</evidence>